<keyword evidence="9" id="KW-0333">Golgi apparatus</keyword>
<reference evidence="13" key="1">
    <citation type="submission" date="2014-01" db="EMBL/GenBank/DDBJ databases">
        <title>The genome of the white-rot fungus Pycnoporus cinnabarinus: a basidiomycete model with a versatile arsenal for lignocellulosic biomass breakdown.</title>
        <authorList>
            <person name="Levasseur A."/>
            <person name="Lomascolo A."/>
            <person name="Ruiz-Duenas F.J."/>
            <person name="Uzan E."/>
            <person name="Piumi F."/>
            <person name="Kues U."/>
            <person name="Ram A.F.J."/>
            <person name="Murat C."/>
            <person name="Haon M."/>
            <person name="Benoit I."/>
            <person name="Arfi Y."/>
            <person name="Chevret D."/>
            <person name="Drula E."/>
            <person name="Kwon M.J."/>
            <person name="Gouret P."/>
            <person name="Lesage-Meessen L."/>
            <person name="Lombard V."/>
            <person name="Mariette J."/>
            <person name="Noirot C."/>
            <person name="Park J."/>
            <person name="Patyshakuliyeva A."/>
            <person name="Wieneger R.A.B."/>
            <person name="Wosten H.A.B."/>
            <person name="Martin F."/>
            <person name="Coutinho P.M."/>
            <person name="de Vries R."/>
            <person name="Martinez A.T."/>
            <person name="Klopp C."/>
            <person name="Pontarotti P."/>
            <person name="Henrissat B."/>
            <person name="Record E."/>
        </authorList>
    </citation>
    <scope>NUCLEOTIDE SEQUENCE [LARGE SCALE GENOMIC DNA]</scope>
    <source>
        <strain evidence="13">BRFM137</strain>
    </source>
</reference>
<dbReference type="GO" id="GO:0005794">
    <property type="term" value="C:Golgi apparatus"/>
    <property type="evidence" value="ECO:0007669"/>
    <property type="project" value="UniProtKB-SubCell"/>
</dbReference>
<dbReference type="PANTHER" id="PTHR10555:SF170">
    <property type="entry name" value="FI18122P1"/>
    <property type="match status" value="1"/>
</dbReference>
<keyword evidence="14" id="KW-1185">Reference proteome</keyword>
<sequence>MDSGFDDLLAPSRDALANPFEDPFAKPRSNSPDPWSSYAQGPSFNEEAAAFGSTSPSADHHNVFADVGGFHDTFRNTAPDPLDAPAFNAAEARAEEEEEGHLSSAPADEVTSPSTPGFRESISTEAEDPAQREEDKQGPSLREPSPPAEKPSKAPTPPIQPPVQAAQSPPDPFTTTSTTTTTSTAAPSVPGHASHSSTASLSSSHVAPLKSEPVAYNPLGQPTSTLERSIAGLSIGGEALGGWQDSGWQSSQPAHGRSVPPAPMPRERSVSDDDDDDDRPIAQTIAARVASREREQASASPSEAGSSMPAKKDSSIQPVFVISVDDPQKVGDPIRPYTMYTVHTKTTSPMYKKSTFSVLRRYSDFLWLYETLSMNNPGVVVPPVPEKAPFGRFDNEFVQQRRLGLEKCIQKIANHPVLQKDPDLKLFLESDTFSLDIKHRKAEMAQEKGGLITAIGQTIAGPRFHETDEWFDRQKGYLDSLETQLRGLVKSIEAVARNRQEVAAAAGEFAQTISDLAACDVGKQLSASLSGLAEVERLAQELQSTQAHEDMVTILSTADEYARLINSVRLAFTSRVRVYHAWQNADAHLKRTKQTHENNRAQGRLAPEMLSRSLALVADAERKALDARQEFDHVSRLVKSEVARFEQERIEDFKNSLEAFLHGMISRQKQLIKAWEGYQQTLLKRVAPQGQSQQRPPDSPVSSAA</sequence>
<comment type="subcellular location">
    <subcellularLocation>
        <location evidence="2">Cytoplasm</location>
    </subcellularLocation>
    <subcellularLocation>
        <location evidence="3">Golgi apparatus</location>
    </subcellularLocation>
    <subcellularLocation>
        <location evidence="1">Membrane</location>
        <topology evidence="1">Peripheral membrane protein</topology>
        <orientation evidence="1">Cytoplasmic side</orientation>
    </subcellularLocation>
</comment>
<accession>A0A060S1F9</accession>
<dbReference type="EMBL" id="CCBP010000006">
    <property type="protein sequence ID" value="CDO68202.1"/>
    <property type="molecule type" value="Genomic_DNA"/>
</dbReference>
<feature type="domain" description="PX" evidence="12">
    <location>
        <begin position="318"/>
        <end position="434"/>
    </location>
</feature>
<feature type="region of interest" description="Disordered" evidence="11">
    <location>
        <begin position="1"/>
        <end position="207"/>
    </location>
</feature>
<dbReference type="Gene3D" id="3.30.1520.10">
    <property type="entry name" value="Phox-like domain"/>
    <property type="match status" value="1"/>
</dbReference>
<dbReference type="OMA" id="PDPWASF"/>
<feature type="compositionally biased region" description="Polar residues" evidence="11">
    <location>
        <begin position="28"/>
        <end position="43"/>
    </location>
</feature>
<protein>
    <recommendedName>
        <fullName evidence="12">PX domain-containing protein</fullName>
    </recommendedName>
</protein>
<feature type="region of interest" description="Disordered" evidence="11">
    <location>
        <begin position="686"/>
        <end position="705"/>
    </location>
</feature>
<dbReference type="PROSITE" id="PS50195">
    <property type="entry name" value="PX"/>
    <property type="match status" value="1"/>
</dbReference>
<proteinExistence type="inferred from homology"/>
<dbReference type="InterPro" id="IPR036871">
    <property type="entry name" value="PX_dom_sf"/>
</dbReference>
<evidence type="ECO:0000313" key="14">
    <source>
        <dbReference type="Proteomes" id="UP000029665"/>
    </source>
</evidence>
<comment type="similarity">
    <text evidence="4">Belongs to the sorting nexin family.</text>
</comment>
<organism evidence="13 14">
    <name type="scientific">Pycnoporus cinnabarinus</name>
    <name type="common">Cinnabar-red polypore</name>
    <name type="synonym">Trametes cinnabarina</name>
    <dbReference type="NCBI Taxonomy" id="5643"/>
    <lineage>
        <taxon>Eukaryota</taxon>
        <taxon>Fungi</taxon>
        <taxon>Dikarya</taxon>
        <taxon>Basidiomycota</taxon>
        <taxon>Agaricomycotina</taxon>
        <taxon>Agaricomycetes</taxon>
        <taxon>Polyporales</taxon>
        <taxon>Polyporaceae</taxon>
        <taxon>Trametes</taxon>
    </lineage>
</organism>
<keyword evidence="6" id="KW-0963">Cytoplasm</keyword>
<dbReference type="GO" id="GO:0045053">
    <property type="term" value="P:protein retention in Golgi apparatus"/>
    <property type="evidence" value="ECO:0007669"/>
    <property type="project" value="TreeGrafter"/>
</dbReference>
<dbReference type="GO" id="GO:0015031">
    <property type="term" value="P:protein transport"/>
    <property type="evidence" value="ECO:0007669"/>
    <property type="project" value="UniProtKB-KW"/>
</dbReference>
<evidence type="ECO:0000256" key="8">
    <source>
        <dbReference type="ARBA" id="ARBA00022927"/>
    </source>
</evidence>
<evidence type="ECO:0000313" key="13">
    <source>
        <dbReference type="EMBL" id="CDO68202.1"/>
    </source>
</evidence>
<feature type="region of interest" description="Disordered" evidence="11">
    <location>
        <begin position="237"/>
        <end position="313"/>
    </location>
</feature>
<dbReference type="HOGENOM" id="CLU_014571_1_0_1"/>
<dbReference type="STRING" id="5643.A0A060S1F9"/>
<dbReference type="Pfam" id="PF00787">
    <property type="entry name" value="PX"/>
    <property type="match status" value="1"/>
</dbReference>
<evidence type="ECO:0000259" key="12">
    <source>
        <dbReference type="PROSITE" id="PS50195"/>
    </source>
</evidence>
<evidence type="ECO:0000256" key="3">
    <source>
        <dbReference type="ARBA" id="ARBA00004555"/>
    </source>
</evidence>
<evidence type="ECO:0000256" key="6">
    <source>
        <dbReference type="ARBA" id="ARBA00022490"/>
    </source>
</evidence>
<dbReference type="Proteomes" id="UP000029665">
    <property type="component" value="Unassembled WGS sequence"/>
</dbReference>
<dbReference type="GO" id="GO:0035091">
    <property type="term" value="F:phosphatidylinositol binding"/>
    <property type="evidence" value="ECO:0007669"/>
    <property type="project" value="InterPro"/>
</dbReference>
<dbReference type="Gene3D" id="1.20.1270.60">
    <property type="entry name" value="Arfaptin homology (AH) domain/BAR domain"/>
    <property type="match status" value="1"/>
</dbReference>
<dbReference type="GO" id="GO:0005829">
    <property type="term" value="C:cytosol"/>
    <property type="evidence" value="ECO:0007669"/>
    <property type="project" value="GOC"/>
</dbReference>
<gene>
    <name evidence="13" type="ORF">BN946_scf184938.g54</name>
</gene>
<evidence type="ECO:0000256" key="1">
    <source>
        <dbReference type="ARBA" id="ARBA00004287"/>
    </source>
</evidence>
<keyword evidence="10" id="KW-0472">Membrane</keyword>
<dbReference type="AlphaFoldDB" id="A0A060S1F9"/>
<dbReference type="SUPFAM" id="SSF103657">
    <property type="entry name" value="BAR/IMD domain-like"/>
    <property type="match status" value="1"/>
</dbReference>
<evidence type="ECO:0000256" key="10">
    <source>
        <dbReference type="ARBA" id="ARBA00023136"/>
    </source>
</evidence>
<comment type="caution">
    <text evidence="13">The sequence shown here is derived from an EMBL/GenBank/DDBJ whole genome shotgun (WGS) entry which is preliminary data.</text>
</comment>
<dbReference type="PANTHER" id="PTHR10555">
    <property type="entry name" value="SORTING NEXIN"/>
    <property type="match status" value="1"/>
</dbReference>
<evidence type="ECO:0000256" key="9">
    <source>
        <dbReference type="ARBA" id="ARBA00023034"/>
    </source>
</evidence>
<keyword evidence="5" id="KW-0813">Transport</keyword>
<dbReference type="SMART" id="SM00312">
    <property type="entry name" value="PX"/>
    <property type="match status" value="1"/>
</dbReference>
<dbReference type="GO" id="GO:0042147">
    <property type="term" value="P:retrograde transport, endosome to Golgi"/>
    <property type="evidence" value="ECO:0007669"/>
    <property type="project" value="TreeGrafter"/>
</dbReference>
<dbReference type="GO" id="GO:0030904">
    <property type="term" value="C:retromer complex"/>
    <property type="evidence" value="ECO:0007669"/>
    <property type="project" value="UniProtKB-ARBA"/>
</dbReference>
<evidence type="ECO:0000256" key="7">
    <source>
        <dbReference type="ARBA" id="ARBA00022553"/>
    </source>
</evidence>
<name>A0A060S1F9_PYCCI</name>
<dbReference type="InterPro" id="IPR035803">
    <property type="entry name" value="BAR_Vps5"/>
</dbReference>
<feature type="compositionally biased region" description="Low complexity" evidence="11">
    <location>
        <begin position="192"/>
        <end position="207"/>
    </location>
</feature>
<dbReference type="InterPro" id="IPR027267">
    <property type="entry name" value="AH/BAR_dom_sf"/>
</dbReference>
<dbReference type="SUPFAM" id="SSF64268">
    <property type="entry name" value="PX domain"/>
    <property type="match status" value="1"/>
</dbReference>
<dbReference type="Pfam" id="PF09325">
    <property type="entry name" value="Vps5"/>
    <property type="match status" value="1"/>
</dbReference>
<dbReference type="GO" id="GO:0005768">
    <property type="term" value="C:endosome"/>
    <property type="evidence" value="ECO:0007669"/>
    <property type="project" value="TreeGrafter"/>
</dbReference>
<feature type="compositionally biased region" description="Low complexity" evidence="11">
    <location>
        <begin position="174"/>
        <end position="184"/>
    </location>
</feature>
<feature type="compositionally biased region" description="Polar residues" evidence="11">
    <location>
        <begin position="689"/>
        <end position="705"/>
    </location>
</feature>
<dbReference type="InterPro" id="IPR001683">
    <property type="entry name" value="PX_dom"/>
</dbReference>
<dbReference type="InterPro" id="IPR015404">
    <property type="entry name" value="Vps5_C"/>
</dbReference>
<evidence type="ECO:0000256" key="2">
    <source>
        <dbReference type="ARBA" id="ARBA00004496"/>
    </source>
</evidence>
<evidence type="ECO:0000256" key="5">
    <source>
        <dbReference type="ARBA" id="ARBA00022448"/>
    </source>
</evidence>
<evidence type="ECO:0000256" key="11">
    <source>
        <dbReference type="SAM" id="MobiDB-lite"/>
    </source>
</evidence>
<feature type="compositionally biased region" description="Pro residues" evidence="11">
    <location>
        <begin position="144"/>
        <end position="161"/>
    </location>
</feature>
<dbReference type="OrthoDB" id="271164at2759"/>
<keyword evidence="8" id="KW-0653">Protein transport</keyword>
<dbReference type="FunFam" id="3.30.1520.10:FF:000013">
    <property type="entry name" value="Putative Sorting nexin 3"/>
    <property type="match status" value="1"/>
</dbReference>
<evidence type="ECO:0000256" key="4">
    <source>
        <dbReference type="ARBA" id="ARBA00010883"/>
    </source>
</evidence>
<keyword evidence="7" id="KW-0597">Phosphoprotein</keyword>
<dbReference type="CDD" id="cd07627">
    <property type="entry name" value="BAR_Vps5p"/>
    <property type="match status" value="1"/>
</dbReference>
<dbReference type="FunFam" id="1.20.1270.60:FF:000022">
    <property type="entry name" value="Sorting nexin 3 protein"/>
    <property type="match status" value="1"/>
</dbReference>